<organism evidence="1 2">
    <name type="scientific">Scophthalmus maximus</name>
    <name type="common">Turbot</name>
    <name type="synonym">Psetta maxima</name>
    <dbReference type="NCBI Taxonomy" id="52904"/>
    <lineage>
        <taxon>Eukaryota</taxon>
        <taxon>Metazoa</taxon>
        <taxon>Chordata</taxon>
        <taxon>Craniata</taxon>
        <taxon>Vertebrata</taxon>
        <taxon>Euteleostomi</taxon>
        <taxon>Actinopterygii</taxon>
        <taxon>Neopterygii</taxon>
        <taxon>Teleostei</taxon>
        <taxon>Neoteleostei</taxon>
        <taxon>Acanthomorphata</taxon>
        <taxon>Carangaria</taxon>
        <taxon>Pleuronectiformes</taxon>
        <taxon>Pleuronectoidei</taxon>
        <taxon>Scophthalmidae</taxon>
        <taxon>Scophthalmus</taxon>
    </lineage>
</organism>
<dbReference type="EMBL" id="VEVO01000005">
    <property type="protein sequence ID" value="KAF0042418.1"/>
    <property type="molecule type" value="Genomic_DNA"/>
</dbReference>
<evidence type="ECO:0000313" key="1">
    <source>
        <dbReference type="EMBL" id="KAF0042418.1"/>
    </source>
</evidence>
<dbReference type="AlphaFoldDB" id="A0A6A4TDE8"/>
<comment type="caution">
    <text evidence="1">The sequence shown here is derived from an EMBL/GenBank/DDBJ whole genome shotgun (WGS) entry which is preliminary data.</text>
</comment>
<protein>
    <submittedName>
        <fullName evidence="1">Uncharacterized protein</fullName>
    </submittedName>
</protein>
<proteinExistence type="predicted"/>
<name>A0A6A4TDE8_SCOMX</name>
<dbReference type="Proteomes" id="UP000438429">
    <property type="component" value="Unassembled WGS sequence"/>
</dbReference>
<evidence type="ECO:0000313" key="2">
    <source>
        <dbReference type="Proteomes" id="UP000438429"/>
    </source>
</evidence>
<gene>
    <name evidence="1" type="ORF">F2P81_005950</name>
</gene>
<accession>A0A6A4TDE8</accession>
<reference evidence="1 2" key="1">
    <citation type="submission" date="2019-06" db="EMBL/GenBank/DDBJ databases">
        <title>Draft genomes of female and male turbot (Scophthalmus maximus).</title>
        <authorList>
            <person name="Xu H."/>
            <person name="Xu X.-W."/>
            <person name="Shao C."/>
            <person name="Chen S."/>
        </authorList>
    </citation>
    <scope>NUCLEOTIDE SEQUENCE [LARGE SCALE GENOMIC DNA]</scope>
    <source>
        <strain evidence="1">Ysfricsl-2016a</strain>
        <tissue evidence="1">Blood</tissue>
    </source>
</reference>
<sequence length="96" mass="10894">MLFSWRSSTGIDVCEWLVVSRVVNTAQRLVFSSHVQLFSGMKPWDGALPCAQPSQRKKHHIDTKCLTVHLLLPSCTAFQKHKSEVENPSKQISFLN</sequence>